<organism evidence="2 3">
    <name type="scientific">Pseudomonas reactans</name>
    <dbReference type="NCBI Taxonomy" id="117680"/>
    <lineage>
        <taxon>Bacteria</taxon>
        <taxon>Pseudomonadati</taxon>
        <taxon>Pseudomonadota</taxon>
        <taxon>Gammaproteobacteria</taxon>
        <taxon>Pseudomonadales</taxon>
        <taxon>Pseudomonadaceae</taxon>
        <taxon>Pseudomonas</taxon>
    </lineage>
</organism>
<name>A0ABX2QRU6_9PSED</name>
<dbReference type="EMBL" id="JACARY010000005">
    <property type="protein sequence ID" value="NWD93290.1"/>
    <property type="molecule type" value="Genomic_DNA"/>
</dbReference>
<evidence type="ECO:0000313" key="3">
    <source>
        <dbReference type="Proteomes" id="UP000572863"/>
    </source>
</evidence>
<dbReference type="Proteomes" id="UP000572863">
    <property type="component" value="Unassembled WGS sequence"/>
</dbReference>
<proteinExistence type="predicted"/>
<dbReference type="RefSeq" id="WP_177058581.1">
    <property type="nucleotide sequence ID" value="NZ_JACARY010000005.1"/>
</dbReference>
<gene>
    <name evidence="2" type="ORF">HX871_02590</name>
</gene>
<protein>
    <submittedName>
        <fullName evidence="2">DUF1120 domain-containing protein</fullName>
    </submittedName>
</protein>
<evidence type="ECO:0000256" key="1">
    <source>
        <dbReference type="SAM" id="SignalP"/>
    </source>
</evidence>
<comment type="caution">
    <text evidence="2">The sequence shown here is derived from an EMBL/GenBank/DDBJ whole genome shotgun (WGS) entry which is preliminary data.</text>
</comment>
<feature type="signal peptide" evidence="1">
    <location>
        <begin position="1"/>
        <end position="22"/>
    </location>
</feature>
<dbReference type="Pfam" id="PF06551">
    <property type="entry name" value="DUF1120"/>
    <property type="match status" value="1"/>
</dbReference>
<sequence>MDKYIPTLLTSLLLANVSPAWAASNTDLNVTGLITPNACTPGLSDGGTIDHGKLAARDLNPESSTQLPRHSMRLSVRCEGSTFFALTTVDNREGTSMSNRHHGLGMTPNDEKLGSVALGLSNPVADNAPVRTILSLDGGATWVASSYLGHTGLLAVSSVDNTTQPIAVKELDADIGLSTRIARADGLTLLDEVPIDGHVTVELRYL</sequence>
<evidence type="ECO:0000313" key="2">
    <source>
        <dbReference type="EMBL" id="NWD93290.1"/>
    </source>
</evidence>
<keyword evidence="3" id="KW-1185">Reference proteome</keyword>
<dbReference type="InterPro" id="IPR010546">
    <property type="entry name" value="DUF1120"/>
</dbReference>
<feature type="chain" id="PRO_5046757848" evidence="1">
    <location>
        <begin position="23"/>
        <end position="206"/>
    </location>
</feature>
<accession>A0ABX2QRU6</accession>
<reference evidence="2 3" key="1">
    <citation type="submission" date="2020-04" db="EMBL/GenBank/DDBJ databases">
        <title>Molecular characterization of pseudomonads from Agaricus bisporus reveal novel blotch 2 pathogens in Western Europe.</title>
        <authorList>
            <person name="Taparia T."/>
            <person name="Krijger M."/>
            <person name="Haynes E."/>
            <person name="Elpinstone J.G."/>
            <person name="Noble R."/>
            <person name="Van Der Wolf J."/>
        </authorList>
    </citation>
    <scope>NUCLEOTIDE SEQUENCE [LARGE SCALE GENOMIC DNA]</scope>
    <source>
        <strain evidence="2 3">P7774</strain>
    </source>
</reference>
<keyword evidence="1" id="KW-0732">Signal</keyword>